<dbReference type="RefSeq" id="WP_206011972.1">
    <property type="nucleotide sequence ID" value="NZ_CP070619.1"/>
</dbReference>
<evidence type="ECO:0000313" key="2">
    <source>
        <dbReference type="Proteomes" id="UP000662986"/>
    </source>
</evidence>
<protein>
    <submittedName>
        <fullName evidence="1">Uncharacterized protein</fullName>
    </submittedName>
</protein>
<sequence length="57" mass="6220">MREEVEMPSLFDQLYDASAQLAHAHAEGNLIGVMDLETQMNNLLDTLSARGGNDASQ</sequence>
<accession>A0A974ZZA8</accession>
<keyword evidence="2" id="KW-1185">Reference proteome</keyword>
<evidence type="ECO:0000313" key="1">
    <source>
        <dbReference type="EMBL" id="QSE95830.1"/>
    </source>
</evidence>
<organism evidence="1 2">
    <name type="scientific">Rhodococcus pseudokoreensis</name>
    <dbReference type="NCBI Taxonomy" id="2811421"/>
    <lineage>
        <taxon>Bacteria</taxon>
        <taxon>Bacillati</taxon>
        <taxon>Actinomycetota</taxon>
        <taxon>Actinomycetes</taxon>
        <taxon>Mycobacteriales</taxon>
        <taxon>Nocardiaceae</taxon>
        <taxon>Rhodococcus</taxon>
    </lineage>
</organism>
<reference evidence="1 2" key="1">
    <citation type="journal article" date="2021" name="Microbiol. Resour. Announc.">
        <title>Complete Genome Sequences of Two Rhodococcus sp. Strains with Large and Linear Chromosomes, Isolated from Apple Rhizosphere.</title>
        <authorList>
            <person name="Benning S."/>
            <person name="Brugnone N."/>
            <person name="Siani R."/>
            <person name="Kublik S."/>
            <person name="Schloter M."/>
            <person name="Rad V."/>
        </authorList>
    </citation>
    <scope>NUCLEOTIDE SEQUENCE [LARGE SCALE GENOMIC DNA]</scope>
    <source>
        <strain evidence="1 2">R79</strain>
    </source>
</reference>
<proteinExistence type="predicted"/>
<gene>
    <name evidence="1" type="ORF">JWS13_39085</name>
</gene>
<name>A0A974ZZA8_9NOCA</name>
<dbReference type="Proteomes" id="UP000662986">
    <property type="component" value="Chromosome"/>
</dbReference>
<dbReference type="EMBL" id="CP070619">
    <property type="protein sequence ID" value="QSE95830.1"/>
    <property type="molecule type" value="Genomic_DNA"/>
</dbReference>
<reference evidence="1 2" key="2">
    <citation type="journal article" date="2022" name="Arch. Microbiol.">
        <title>Rhodococcus pseudokoreensis sp. nov. isolated from the rhizosphere of young M26 apple rootstocks.</title>
        <authorList>
            <person name="Kampfer P."/>
            <person name="Glaeser S.P."/>
            <person name="Blom J."/>
            <person name="Wolf J."/>
            <person name="Benning S."/>
            <person name="Schloter M."/>
            <person name="Neumann-Schaal M."/>
        </authorList>
    </citation>
    <scope>NUCLEOTIDE SEQUENCE [LARGE SCALE GENOMIC DNA]</scope>
    <source>
        <strain evidence="1 2">R79</strain>
    </source>
</reference>